<name>A0ABR4QDI2_9CEST</name>
<feature type="compositionally biased region" description="Low complexity" evidence="1">
    <location>
        <begin position="784"/>
        <end position="820"/>
    </location>
</feature>
<feature type="region of interest" description="Disordered" evidence="1">
    <location>
        <begin position="586"/>
        <end position="644"/>
    </location>
</feature>
<feature type="region of interest" description="Disordered" evidence="1">
    <location>
        <begin position="331"/>
        <end position="356"/>
    </location>
</feature>
<organism evidence="2 3">
    <name type="scientific">Taenia crassiceps</name>
    <dbReference type="NCBI Taxonomy" id="6207"/>
    <lineage>
        <taxon>Eukaryota</taxon>
        <taxon>Metazoa</taxon>
        <taxon>Spiralia</taxon>
        <taxon>Lophotrochozoa</taxon>
        <taxon>Platyhelminthes</taxon>
        <taxon>Cestoda</taxon>
        <taxon>Eucestoda</taxon>
        <taxon>Cyclophyllidea</taxon>
        <taxon>Taeniidae</taxon>
        <taxon>Taenia</taxon>
    </lineage>
</organism>
<feature type="compositionally biased region" description="Low complexity" evidence="1">
    <location>
        <begin position="530"/>
        <end position="545"/>
    </location>
</feature>
<feature type="region of interest" description="Disordered" evidence="1">
    <location>
        <begin position="508"/>
        <end position="574"/>
    </location>
</feature>
<feature type="region of interest" description="Disordered" evidence="1">
    <location>
        <begin position="408"/>
        <end position="492"/>
    </location>
</feature>
<feature type="region of interest" description="Disordered" evidence="1">
    <location>
        <begin position="29"/>
        <end position="49"/>
    </location>
</feature>
<feature type="compositionally biased region" description="Polar residues" evidence="1">
    <location>
        <begin position="412"/>
        <end position="422"/>
    </location>
</feature>
<accession>A0ABR4QDI2</accession>
<feature type="compositionally biased region" description="Basic and acidic residues" evidence="1">
    <location>
        <begin position="455"/>
        <end position="471"/>
    </location>
</feature>
<keyword evidence="3" id="KW-1185">Reference proteome</keyword>
<feature type="region of interest" description="Disordered" evidence="1">
    <location>
        <begin position="303"/>
        <end position="322"/>
    </location>
</feature>
<protein>
    <submittedName>
        <fullName evidence="2">Uncharacterized protein</fullName>
    </submittedName>
</protein>
<sequence>MLFAERWLSHLSMLTNISNKLAATFGRSLKSPTKSPTNSAASAPLAEWPSDVTVPGEPLFTRHLTSADLEALEEAAGLGPSSWWLDVELARSDSSLAGRDVLSYEEEVALTAMLRAPFEQAGPIRSAARGLLDRLNELERLQALALEEGRRRAQGKEKRVRHHSTLRLAAKSVGDEEEEEAAVERKGDAGRLHRRDTYAVNKRPPAVSTLMKTHQNQQQDALNPRFCKSPERRETNRLEGCGLQRTYSKNSLNRLHVEGELQRSLNANLAASDLSGNSTQLTGRTFDAEELSDVFPSPRASVEQLNAAQPPPPPTPSSELPQGATRHLTFVRNPTQSRNLQRADTLVPRPSASPMRSAYPQATVISEPQHKLSAPDIMVMKTSDSGSNILPTNMSDAMALVREQEMKLRASSGRTGEINVSLTSSIDSSGGGRGRSTDRLNKSLQGEGGSLSHIFEQREVKDVPPRYDPGGKRAVGSDLLRNKSSSQSSLKDMASLTEVLRAQAESLRASGEQVMQKVRSRGSLSRSVEGSLRGSGSPIGSRGASPRPPPAAAPSQDEPLRHKPIGRPTELRDSGATYDLNAARASLSSSIQSSDVVPPRKSTSPVTMRRPPRGSISNVPPPLTLPINAEATPPDTPSTAKTTRPGSYLERLHNAEHASSAVEAWVADTMTTMNSETLGINLSASSESFGGLRDSSETYALPEQPDERPRELPRPSGLRAPLPRPVKQSQNIPATNLENVTTNSQRTLTGKTSATLIGGPSAVIRRGIAPTAISGGGRGGRGVSSIRPPSIPRSQPQNRTLATARSSSARGSAGGQASQLRPPTRVKVPSSLPRAPKVSSHNPLPPE</sequence>
<dbReference type="Proteomes" id="UP001651158">
    <property type="component" value="Unassembled WGS sequence"/>
</dbReference>
<comment type="caution">
    <text evidence="2">The sequence shown here is derived from an EMBL/GenBank/DDBJ whole genome shotgun (WGS) entry which is preliminary data.</text>
</comment>
<feature type="region of interest" description="Disordered" evidence="1">
    <location>
        <begin position="770"/>
        <end position="847"/>
    </location>
</feature>
<reference evidence="2 3" key="1">
    <citation type="journal article" date="2022" name="Front. Cell. Infect. Microbiol.">
        <title>The Genomes of Two Strains of Taenia crassiceps the Animal Model for the Study of Human Cysticercosis.</title>
        <authorList>
            <person name="Bobes R.J."/>
            <person name="Estrada K."/>
            <person name="Rios-Valencia D.G."/>
            <person name="Calderon-Gallegos A."/>
            <person name="de la Torre P."/>
            <person name="Carrero J.C."/>
            <person name="Sanchez-Flores A."/>
            <person name="Laclette J.P."/>
        </authorList>
    </citation>
    <scope>NUCLEOTIDE SEQUENCE [LARGE SCALE GENOMIC DNA]</scope>
    <source>
        <strain evidence="2">WFUcys</strain>
    </source>
</reference>
<feature type="compositionally biased region" description="Polar residues" evidence="1">
    <location>
        <begin position="727"/>
        <end position="755"/>
    </location>
</feature>
<feature type="compositionally biased region" description="Polar residues" evidence="1">
    <location>
        <begin position="332"/>
        <end position="342"/>
    </location>
</feature>
<evidence type="ECO:0000256" key="1">
    <source>
        <dbReference type="SAM" id="MobiDB-lite"/>
    </source>
</evidence>
<dbReference type="EMBL" id="JAKROA010000004">
    <property type="protein sequence ID" value="KAL5107544.1"/>
    <property type="molecule type" value="Genomic_DNA"/>
</dbReference>
<evidence type="ECO:0000313" key="2">
    <source>
        <dbReference type="EMBL" id="KAL5107544.1"/>
    </source>
</evidence>
<proteinExistence type="predicted"/>
<feature type="region of interest" description="Disordered" evidence="1">
    <location>
        <begin position="688"/>
        <end position="755"/>
    </location>
</feature>
<feature type="compositionally biased region" description="Polar residues" evidence="1">
    <location>
        <begin position="30"/>
        <end position="41"/>
    </location>
</feature>
<evidence type="ECO:0000313" key="3">
    <source>
        <dbReference type="Proteomes" id="UP001651158"/>
    </source>
</evidence>
<gene>
    <name evidence="2" type="ORF">TcWFU_003366</name>
</gene>